<keyword evidence="6" id="KW-0045">Antibiotic biosynthesis</keyword>
<protein>
    <recommendedName>
        <fullName evidence="15">Polyketide synthase</fullName>
    </recommendedName>
</protein>
<evidence type="ECO:0000256" key="1">
    <source>
        <dbReference type="ARBA" id="ARBA00001957"/>
    </source>
</evidence>
<dbReference type="CDD" id="cd08952">
    <property type="entry name" value="KR_1_SDR_x"/>
    <property type="match status" value="1"/>
</dbReference>
<dbReference type="Pfam" id="PF02801">
    <property type="entry name" value="Ketoacyl-synt_C"/>
    <property type="match status" value="3"/>
</dbReference>
<dbReference type="InterPro" id="IPR014030">
    <property type="entry name" value="Ketoacyl_synth_N"/>
</dbReference>
<dbReference type="PROSITE" id="PS00012">
    <property type="entry name" value="PHOSPHOPANTETHEINE"/>
    <property type="match status" value="2"/>
</dbReference>
<dbReference type="InterPro" id="IPR057326">
    <property type="entry name" value="KR_dom"/>
</dbReference>
<evidence type="ECO:0000256" key="5">
    <source>
        <dbReference type="ARBA" id="ARBA00022679"/>
    </source>
</evidence>
<dbReference type="InterPro" id="IPR013968">
    <property type="entry name" value="PKS_KR"/>
</dbReference>
<dbReference type="InterPro" id="IPR036299">
    <property type="entry name" value="Polyketide_synth_docking_sf"/>
</dbReference>
<dbReference type="SUPFAM" id="SSF47336">
    <property type="entry name" value="ACP-like"/>
    <property type="match status" value="3"/>
</dbReference>
<dbReference type="Gene3D" id="3.40.366.10">
    <property type="entry name" value="Malonyl-Coenzyme A Acyl Carrier Protein, domain 2"/>
    <property type="match status" value="3"/>
</dbReference>
<dbReference type="InterPro" id="IPR009081">
    <property type="entry name" value="PP-bd_ACP"/>
</dbReference>
<dbReference type="Pfam" id="PF18369">
    <property type="entry name" value="PKS_DE"/>
    <property type="match status" value="1"/>
</dbReference>
<feature type="region of interest" description="N-terminal hotdog fold" evidence="9">
    <location>
        <begin position="2472"/>
        <end position="2593"/>
    </location>
</feature>
<feature type="domain" description="PKS/mFAS DH" evidence="12">
    <location>
        <begin position="2472"/>
        <end position="2742"/>
    </location>
</feature>
<dbReference type="InterPro" id="IPR014031">
    <property type="entry name" value="Ketoacyl_synth_C"/>
</dbReference>
<dbReference type="SMART" id="SM00827">
    <property type="entry name" value="PKS_AT"/>
    <property type="match status" value="3"/>
</dbReference>
<dbReference type="SUPFAM" id="SSF101173">
    <property type="entry name" value="Docking domain B of the erythromycin polyketide synthase (DEBS)"/>
    <property type="match status" value="1"/>
</dbReference>
<dbReference type="InterPro" id="IPR016039">
    <property type="entry name" value="Thiolase-like"/>
</dbReference>
<dbReference type="EMBL" id="LHQL01000005">
    <property type="protein sequence ID" value="OOQ54137.1"/>
    <property type="molecule type" value="Genomic_DNA"/>
</dbReference>
<dbReference type="SMART" id="SM00822">
    <property type="entry name" value="PKS_KR"/>
    <property type="match status" value="2"/>
</dbReference>
<dbReference type="PROSITE" id="PS50075">
    <property type="entry name" value="CARRIER"/>
    <property type="match status" value="3"/>
</dbReference>
<dbReference type="InterPro" id="IPR036736">
    <property type="entry name" value="ACP-like_sf"/>
</dbReference>
<dbReference type="PROSITE" id="PS52019">
    <property type="entry name" value="PKS_MFAS_DH"/>
    <property type="match status" value="1"/>
</dbReference>
<gene>
    <name evidence="13" type="ORF">AFM16_06075</name>
</gene>
<feature type="domain" description="Carrier" evidence="10">
    <location>
        <begin position="3179"/>
        <end position="3256"/>
    </location>
</feature>
<dbReference type="PROSITE" id="PS00606">
    <property type="entry name" value="KS3_1"/>
    <property type="match status" value="3"/>
</dbReference>
<keyword evidence="14" id="KW-1185">Reference proteome</keyword>
<keyword evidence="4" id="KW-0597">Phosphoprotein</keyword>
<dbReference type="SUPFAM" id="SSF55048">
    <property type="entry name" value="Probable ACP-binding domain of malonyl-CoA ACP transacylase"/>
    <property type="match status" value="3"/>
</dbReference>
<evidence type="ECO:0000256" key="2">
    <source>
        <dbReference type="ARBA" id="ARBA00004792"/>
    </source>
</evidence>
<dbReference type="SMART" id="SM00826">
    <property type="entry name" value="PKS_DH"/>
    <property type="match status" value="1"/>
</dbReference>
<comment type="pathway">
    <text evidence="2">Antibiotic biosynthesis.</text>
</comment>
<feature type="active site" description="Proton donor; for dehydratase activity" evidence="9">
    <location>
        <position position="2666"/>
    </location>
</feature>
<evidence type="ECO:0008006" key="15">
    <source>
        <dbReference type="Google" id="ProtNLM"/>
    </source>
</evidence>
<dbReference type="InterPro" id="IPR020841">
    <property type="entry name" value="PKS_Beta-ketoAc_synthase_dom"/>
</dbReference>
<dbReference type="SMART" id="SM00825">
    <property type="entry name" value="PKS_KS"/>
    <property type="match status" value="3"/>
</dbReference>
<evidence type="ECO:0000256" key="4">
    <source>
        <dbReference type="ARBA" id="ARBA00022553"/>
    </source>
</evidence>
<keyword evidence="5" id="KW-0808">Transferase</keyword>
<evidence type="ECO:0000256" key="3">
    <source>
        <dbReference type="ARBA" id="ARBA00022450"/>
    </source>
</evidence>
<feature type="region of interest" description="C-terminal hotdog fold" evidence="9">
    <location>
        <begin position="2605"/>
        <end position="2742"/>
    </location>
</feature>
<dbReference type="Pfam" id="PF16197">
    <property type="entry name" value="KAsynt_C_assoc"/>
    <property type="match status" value="3"/>
</dbReference>
<feature type="domain" description="Ketosynthase family 3 (KS3)" evidence="11">
    <location>
        <begin position="1577"/>
        <end position="2003"/>
    </location>
</feature>
<evidence type="ECO:0000313" key="14">
    <source>
        <dbReference type="Proteomes" id="UP000190306"/>
    </source>
</evidence>
<dbReference type="InterPro" id="IPR006162">
    <property type="entry name" value="Ppantetheine_attach_site"/>
</dbReference>
<reference evidence="13 14" key="1">
    <citation type="submission" date="2015-07" db="EMBL/GenBank/DDBJ databases">
        <title>Draft Genome Sequence of Streptomyces antibioticus, IMRU 3720 reveals insights in the evolution of actinomycin biosynthetic gene clusters in Streptomyces.</title>
        <authorList>
            <person name="Crnovcic I."/>
            <person name="Ruckert C."/>
            <person name="Kalinowksi J."/>
            <person name="Keller U."/>
        </authorList>
    </citation>
    <scope>NUCLEOTIDE SEQUENCE [LARGE SCALE GENOMIC DNA]</scope>
    <source>
        <strain evidence="13 14">DSM 41481</strain>
    </source>
</reference>
<dbReference type="Gene3D" id="3.40.50.720">
    <property type="entry name" value="NAD(P)-binding Rossmann-like Domain"/>
    <property type="match status" value="2"/>
</dbReference>
<dbReference type="Pfam" id="PF00109">
    <property type="entry name" value="ketoacyl-synt"/>
    <property type="match status" value="3"/>
</dbReference>
<dbReference type="InterPro" id="IPR041618">
    <property type="entry name" value="PKS_DE"/>
</dbReference>
<dbReference type="InterPro" id="IPR036291">
    <property type="entry name" value="NAD(P)-bd_dom_sf"/>
</dbReference>
<dbReference type="SMART" id="SM01294">
    <property type="entry name" value="PKS_PP_betabranch"/>
    <property type="match status" value="3"/>
</dbReference>
<dbReference type="PROSITE" id="PS52004">
    <property type="entry name" value="KS3_2"/>
    <property type="match status" value="3"/>
</dbReference>
<dbReference type="InterPro" id="IPR049552">
    <property type="entry name" value="PKS_DH_N"/>
</dbReference>
<evidence type="ECO:0000313" key="13">
    <source>
        <dbReference type="EMBL" id="OOQ54137.1"/>
    </source>
</evidence>
<feature type="domain" description="Ketosynthase family 3 (KS3)" evidence="11">
    <location>
        <begin position="38"/>
        <end position="467"/>
    </location>
</feature>
<dbReference type="InterPro" id="IPR018201">
    <property type="entry name" value="Ketoacyl_synth_AS"/>
</dbReference>
<dbReference type="Pfam" id="PF08990">
    <property type="entry name" value="Docking"/>
    <property type="match status" value="1"/>
</dbReference>
<sequence>MTTHEAKLRDYLKRVATELQQTRQRLEEAEAKAADGPDEPIALIGMACRFPGGADTPDALWKLVSEERDVIGAFPADRGWDLEHLYDPDPDAAGRTYAREGGFLYDAGEFDAPFFGISPREALAADPQQRLLLETSWEALENAAIDPTTLRGSRTGVFAGVIAQEYGPSLHHRPAEQTDGYVLTGNTTSVASGRIAFTLGLEGPAVTVDTACSSSLVALHLAAQSLRRGECDLALAGGATVMAAPGMFIEFSRQRGLAPDGRCKPFAAAADGTGWGEGVGVLALARLSDARRLGRPVLAVLRGSAVNQDGRSSQLTAPNGPSQQRVIREALAAAGLEAADVDAVEAHGTGTRLGDPIEAQALIATYGSGRPSDRPLLLGSLKSNIGHTQAAAGVAGVIKMVQAMRHGVLPRSLHVDEPSPHVDWSEGTVRLLTAAHPWPATDQDRPRRAAVSAFGVSGTNAHVILEAPPAPVTPPAPESADEAALVTTVLPWVIYARTHDALRAQASRLADHLGTTARAASADMAHALTATRTAFDERAVVVAADPAAALRALARGEDPADVVRGTARPDATDGKTVFVFPGQGSQWHGMAAELLDTAPVFAAAIEECEAAFAPYVDWSLTDVLRGAEGAPDPDRTDVLQTALFAVMAGLAALWRSYGVTPDAVVGHSQGEVAAAYVAGGLGLADAARIVALRARALESLSGRGGMVAVALPEAEVAARLAERWPGRLSIGVVNGPSAVAVSGDLDALDELRLAYAAEGVRTSVIPIDYASHSPQTDALRAPLLDTLDGLAPRTGTIPMLSTVTADWQDTAGLDAGYWADNLRRTVRFEEATRRLADTGHTVFIEVSAHPVLTGAIQETLEHHRAPARPVVTGSLRRGQGGLDRWLRSVADLHTQGVRVDWSAAFGPAPRRAEPAPLPTYAFQRERYWLDATRSPELAAPTGGDDGFWDLLDGQDPERLATALGLSAPELAPLLPALTSWRERRLADGALDRWRHRVVWRPVRANRRPAGDWLLVVPGTHTDHPDVQALAAALEAAGARPVTVPVPADADRAALAALLPAEATADATAVVSLLGLAEGPLDGHTALPRSYAAQVALTQALDDAGTAAPLWYLTRGAVSTGPGDPVTDPEQALVWGFGAILAAENPARAGGLVDLPERPDARAWERTVALLADRRPGHEREIAVRDSGLLARRLVPAGPFPPAPGTGGWTPTGTTLITGGSGALGGHLARWLAARGAEHLLLVSRRGLDAPGAAELAAELEESGTRVTIAAADVADREQLAAVLALVPPDLPLTSVVHTAAALHDALIGELTPDHLDRALRAKVTGARNLHDLTRDTELSAFVLFSSVAGLCGIPGQANYAPGNAYLDALADQRRAAGLRATSVAWGHWAGDGIAADGAEETLLRHGLVSLPPTDALTVLGRVLDHDEPHLVVADADWPALFRRHPNPLAAELPGVRGRSADTAETDVRPDRWAGLGPAELRRELLTVVRAQAAAVQGHAGPDAIDPARAFRAHGFDSLMSVELRNRVSGAVGRQLPATLVYDHPTPAALADWLATELSGRTAESDTPATAARTAVDDDPVVIVGMACRFPGGVSSPEDLWRLVTDGTDALTEFPADRGWDLDRLYSADPDQPGTSYARHGGFLDSVADFDPEFFGVSPREVPAIDPQQRLLLETTWELFERAGIDPTGLRGSRTGVFAGISGRDYAGRTQDVPAELEGYLGIGTAGSVASGRISYTFGFEGPAVTVDTACSSSLVALHLAAQSLRAGEADLAVAGGVLVMSTPTVFVEFSRQRAMSPDGRCKAYAAGADGTGWAEGVGLLLVERLSDARRLGHEVLAVVRSSAVNQDGASNGLTAPSGPSQQRVIRQALAAGGLGPADVDAVEGHGTGTTLGDPIEAHALIETYGKDRPAERPLWLGSVKSNIGHTQAAAGAAGVIKMIQAIRYGVLPRTLHVDEPSPHVDWSAGAVELLTEARDWPSVDRPRRAAVSAFGVSGTNAHVILEAPPSGPAAVEPVTPERGTAPAVLPWVLSARTREALRAQAERLTAHLHDSRPDPLDVAFSLATTRAALEERAVVVGDPEGLRALTDGTSAPTVITGSASQGGGLAFLFTGQGSQRASMGRELYDTYPAFAAAFDEVAAALDPLLDRPLAEVIASGDGLDDTVYTQPALFAVEVALFRLYASWGVRPDFVAGHSVGEITAAHVAGVLSLPDAATLVAARARLIGALPSRGAMAAVQATEEEVRAELPDGVDVAAVNGPRSVVVSGDTEAVHALAAAFAERGRRTRHLTVSHAFHSAHMDAALDDFRTVVAALAYEPARIPAVSALTGRIAAEGDLTTAEFWVRHVRDAVRWADAVRALDAAGVSTYLELGPDGTLSALVRQTLGDTDGASGTTADVVAVPALRRDRSEPSTALTALAHAHVRGHAVDWAACFAGSGARRVDLPTYAFQRRRFWLEPGTAAHADALGLGSVDHPVLAAAVPLPGTDGLVLSGSLSLRTHPWLADHVVLGTPVLPGAALVELAFLAAESAGAGRLGELVVETPLTLPRQGAVKIQVAVDAPDAAGDRPVTVRSQAPGADWVRHATGILEAGPGAAADRIDVWPPADAEPVPVDAVYTALAATGLEYGPAFRGVRQAWRDGDTYYADVVLPEERRAETTGFGIHPALLDAALQLPGLHAESEGPTRLPFAYRGVALHATGATALRVRLTATAADTFSLLAADPSGTPVVSVDSLTTRPVRAAADGLYALTWPSLADSAADAEPFDWTEVRLGEVPDGASTLQRVRAALDQALTTVQDWLDGTTSERLVAVTRAAVAVHPGEAPDPVAAAVWGLLRSAQTENPDRIVLADTDGSPEAGAALAAAVATGEPQLALRGGDIHVPRLAPADSAQAPVERWNPDGTVLITGGTGTLGALIARHLVARRGVRHLLLASRSGADAPGAAELRAELIAGGAEEVVLAAVDTADRDALAETLAAIPEANPLTAVVHTAGVVDDGITTALTTDRLDTVLRPKADGAWHLHELTAHLPLDAFVLYSSVAGVLGSPGQGSYAAANTFLDALAAHRRARGLPAQSLAWGQWEQASGITGHLTAADLARLARLGVRPLRDTEGTALFDAAEATGAALLVPSPFDLTALRSSGALAPPLRGLLPREHRPARRGAAAHGGGEPAGLAQRLAALPDTVAREAALLDLVRAETATVLATAPAAVGVRKPFTGLGVDSLTAVELRNRLSAVTGVTLSAALVFDHPTPADVAAHLRDRLLGADAPAPAVPAAPERAAARDDDDPVVVVGMACRLPGGVTSPDELWELVRDGVDAVSEFPADRGWDLDALYSEDPDRPGTSYTRHGGFLERAADFDAAFFGISPREALATDPQQRLLLETAWEALENAGVDPQALRGSRTGVFAGVMYHDYAPRVREVPAELEGWLSNGTAGSVASGRISYTFGFEGPAVTVDTACSSSLVALHLAAQSLRAGECDLALAGGVAVMSTPTTFVEFSRQRALSADGRCKAYAAGADGTGWAEGVGLLLVERLSDARRLGHEVLAVVRSSAVNQDGASNGLTAPSGPSQQRVIRQALAAGGLGPADVDAVEGHGTGTTLGDPIEAEALIAVYGQRPDPARPLWLGSLKSNIGHTQAAAGAAGVIKMIQAIRHGVLPRTLHVDEPSPHVDWSAGAVELLTEARDWPSVDRPRRAAVSSFGVSGTNAHVILEAPPAGPPARERGTAPAVLPWVLSARNPGALRGQAARLAEHLDGSDHDPADVAHSLAVTRAALEERAVVLGDPRRALAALAAGESAPGLVRGRADTDGRTVFVFPGQGSQWAGMAVELLDTAPVFARRIEECAQALAPYTDWSLTDVLRGADGAPGLDRVDVVQPVLWAVMVSLAELWASLGVRPDAVVGHSQGEIAAATVAGGLTLDDGARVVALRSRALTALSGRGGMASVALTAAEVAERIEQRWPERLSVAVVNGPGSVVVSGDTDALDELVAAYGEEDVRARRIRVDYASHCAHVDQLRDELLGLLAPVRPRTGTVPLLSTVTGTWQDTAGLDAAYWVANLRRTVRFEEATRALADAGHSAFVEISPHPVLTVPLQETLEAVGAAGSTVTAGTLRRDEGGLGRFLTSAAELYVRGAAVDWAAALAPAVPRRVPLPTYAFQRRRYWLDAEITNTTVVTAGAPAEPFSDEAREPAWTGRLAGLGAEERIAALTGLIRAEAALVLGHTEGAAGVEADRAFRDLGFSSLTAVELRNRIGAAVGLDIPATLVFDYPTPAEIAAHLAERLPLDAAPAPTVDASLAVLEEALTTGEDTEGVLSRLLALIGRHDRGVPAGGTGAGADIDLDTASDEELFRLVDDNAGSR</sequence>
<dbReference type="InterPro" id="IPR032821">
    <property type="entry name" value="PKS_assoc"/>
</dbReference>
<dbReference type="InterPro" id="IPR049900">
    <property type="entry name" value="PKS_mFAS_DH"/>
</dbReference>
<dbReference type="InterPro" id="IPR020806">
    <property type="entry name" value="PKS_PP-bd"/>
</dbReference>
<name>A0ABX3LPZ0_STRAT</name>
<organism evidence="13 14">
    <name type="scientific">Streptomyces antibioticus</name>
    <dbReference type="NCBI Taxonomy" id="1890"/>
    <lineage>
        <taxon>Bacteria</taxon>
        <taxon>Bacillati</taxon>
        <taxon>Actinomycetota</taxon>
        <taxon>Actinomycetes</taxon>
        <taxon>Kitasatosporales</taxon>
        <taxon>Streptomycetaceae</taxon>
        <taxon>Streptomyces</taxon>
    </lineage>
</organism>
<evidence type="ECO:0000259" key="11">
    <source>
        <dbReference type="PROSITE" id="PS52004"/>
    </source>
</evidence>
<evidence type="ECO:0000256" key="8">
    <source>
        <dbReference type="ARBA" id="ARBA00023315"/>
    </source>
</evidence>
<feature type="domain" description="Ketosynthase family 3 (KS3)" evidence="11">
    <location>
        <begin position="3279"/>
        <end position="3705"/>
    </location>
</feature>
<dbReference type="Pfam" id="PF21089">
    <property type="entry name" value="PKS_DH_N"/>
    <property type="match status" value="1"/>
</dbReference>
<dbReference type="PANTHER" id="PTHR43775:SF51">
    <property type="entry name" value="INACTIVE PHENOLPHTHIOCEROL SYNTHESIS POLYKETIDE SYNTHASE TYPE I PKS1-RELATED"/>
    <property type="match status" value="1"/>
</dbReference>
<dbReference type="Gene3D" id="3.40.47.10">
    <property type="match status" value="3"/>
</dbReference>
<dbReference type="SUPFAM" id="SSF51735">
    <property type="entry name" value="NAD(P)-binding Rossmann-fold domains"/>
    <property type="match status" value="4"/>
</dbReference>
<dbReference type="Pfam" id="PF08659">
    <property type="entry name" value="KR"/>
    <property type="match status" value="2"/>
</dbReference>
<accession>A0ABX3LPZ0</accession>
<keyword evidence="8" id="KW-0012">Acyltransferase</keyword>
<dbReference type="NCBIfam" id="NF045894">
    <property type="entry name" value="PKS_plus_SDR"/>
    <property type="match status" value="1"/>
</dbReference>
<dbReference type="Pfam" id="PF00698">
    <property type="entry name" value="Acyl_transf_1"/>
    <property type="match status" value="3"/>
</dbReference>
<keyword evidence="3" id="KW-0596">Phosphopantetheine</keyword>
<comment type="cofactor">
    <cofactor evidence="1">
        <name>pantetheine 4'-phosphate</name>
        <dbReference type="ChEBI" id="CHEBI:47942"/>
    </cofactor>
</comment>
<proteinExistence type="predicted"/>
<dbReference type="Gene3D" id="3.30.70.3290">
    <property type="match status" value="3"/>
</dbReference>
<dbReference type="Gene3D" id="1.10.1200.10">
    <property type="entry name" value="ACP-like"/>
    <property type="match status" value="3"/>
</dbReference>
<dbReference type="InterPro" id="IPR016036">
    <property type="entry name" value="Malonyl_transacylase_ACP-bd"/>
</dbReference>
<dbReference type="Proteomes" id="UP000190306">
    <property type="component" value="Chromosome"/>
</dbReference>
<dbReference type="InterPro" id="IPR042104">
    <property type="entry name" value="PKS_dehydratase_sf"/>
</dbReference>
<evidence type="ECO:0000256" key="6">
    <source>
        <dbReference type="ARBA" id="ARBA00023194"/>
    </source>
</evidence>
<dbReference type="InterPro" id="IPR020807">
    <property type="entry name" value="PKS_DH"/>
</dbReference>
<dbReference type="Gene3D" id="3.10.129.110">
    <property type="entry name" value="Polyketide synthase dehydratase"/>
    <property type="match status" value="1"/>
</dbReference>
<dbReference type="InterPro" id="IPR016035">
    <property type="entry name" value="Acyl_Trfase/lysoPLipase"/>
</dbReference>
<feature type="active site" description="Proton acceptor; for dehydratase activity" evidence="9">
    <location>
        <position position="2504"/>
    </location>
</feature>
<comment type="caution">
    <text evidence="13">The sequence shown here is derived from an EMBL/GenBank/DDBJ whole genome shotgun (WGS) entry which is preliminary data.</text>
</comment>
<dbReference type="SUPFAM" id="SSF53901">
    <property type="entry name" value="Thiolase-like"/>
    <property type="match status" value="3"/>
</dbReference>
<keyword evidence="7" id="KW-0511">Multifunctional enzyme</keyword>
<dbReference type="InterPro" id="IPR015083">
    <property type="entry name" value="NorB/c/GfsB-D-like_docking"/>
</dbReference>
<dbReference type="CDD" id="cd00833">
    <property type="entry name" value="PKS"/>
    <property type="match status" value="3"/>
</dbReference>
<feature type="domain" description="Carrier" evidence="10">
    <location>
        <begin position="4196"/>
        <end position="4272"/>
    </location>
</feature>
<dbReference type="CDD" id="cd08956">
    <property type="entry name" value="KR_3_FAS_SDR_x"/>
    <property type="match status" value="1"/>
</dbReference>
<dbReference type="Pfam" id="PF14765">
    <property type="entry name" value="PS-DH"/>
    <property type="match status" value="1"/>
</dbReference>
<feature type="domain" description="Carrier" evidence="10">
    <location>
        <begin position="1482"/>
        <end position="1557"/>
    </location>
</feature>
<dbReference type="InterPro" id="IPR050091">
    <property type="entry name" value="PKS_NRPS_Biosynth_Enz"/>
</dbReference>
<dbReference type="PANTHER" id="PTHR43775">
    <property type="entry name" value="FATTY ACID SYNTHASE"/>
    <property type="match status" value="1"/>
</dbReference>
<dbReference type="InterPro" id="IPR001227">
    <property type="entry name" value="Ac_transferase_dom_sf"/>
</dbReference>
<evidence type="ECO:0000256" key="9">
    <source>
        <dbReference type="PROSITE-ProRule" id="PRU01363"/>
    </source>
</evidence>
<evidence type="ECO:0000256" key="7">
    <source>
        <dbReference type="ARBA" id="ARBA00023268"/>
    </source>
</evidence>
<dbReference type="Pfam" id="PF00550">
    <property type="entry name" value="PP-binding"/>
    <property type="match status" value="3"/>
</dbReference>
<evidence type="ECO:0000259" key="10">
    <source>
        <dbReference type="PROSITE" id="PS50075"/>
    </source>
</evidence>
<dbReference type="InterPro" id="IPR014043">
    <property type="entry name" value="Acyl_transferase_dom"/>
</dbReference>
<evidence type="ECO:0000259" key="12">
    <source>
        <dbReference type="PROSITE" id="PS52019"/>
    </source>
</evidence>
<dbReference type="SUPFAM" id="SSF52151">
    <property type="entry name" value="FabD/lysophospholipase-like"/>
    <property type="match status" value="3"/>
</dbReference>
<dbReference type="InterPro" id="IPR049551">
    <property type="entry name" value="PKS_DH_C"/>
</dbReference>
<dbReference type="SMART" id="SM00823">
    <property type="entry name" value="PKS_PP"/>
    <property type="match status" value="3"/>
</dbReference>